<dbReference type="PROSITE" id="PS51352">
    <property type="entry name" value="THIOREDOXIN_2"/>
    <property type="match status" value="1"/>
</dbReference>
<feature type="transmembrane region" description="Helical" evidence="8">
    <location>
        <begin position="411"/>
        <end position="429"/>
    </location>
</feature>
<feature type="compositionally biased region" description="Basic and acidic residues" evidence="7">
    <location>
        <begin position="186"/>
        <end position="204"/>
    </location>
</feature>
<evidence type="ECO:0000256" key="3">
    <source>
        <dbReference type="ARBA" id="ARBA00022692"/>
    </source>
</evidence>
<organism evidence="11 12">
    <name type="scientific">Fluviicola taffensis (strain DSM 16823 / NCIMB 13979 / RW262)</name>
    <dbReference type="NCBI Taxonomy" id="755732"/>
    <lineage>
        <taxon>Bacteria</taxon>
        <taxon>Pseudomonadati</taxon>
        <taxon>Bacteroidota</taxon>
        <taxon>Flavobacteriia</taxon>
        <taxon>Flavobacteriales</taxon>
        <taxon>Crocinitomicaceae</taxon>
        <taxon>Fluviicola</taxon>
    </lineage>
</organism>
<keyword evidence="4" id="KW-0201">Cytochrome c-type biogenesis</keyword>
<evidence type="ECO:0000256" key="6">
    <source>
        <dbReference type="ARBA" id="ARBA00023136"/>
    </source>
</evidence>
<evidence type="ECO:0000256" key="1">
    <source>
        <dbReference type="ARBA" id="ARBA00004651"/>
    </source>
</evidence>
<feature type="transmembrane region" description="Helical" evidence="8">
    <location>
        <begin position="480"/>
        <end position="502"/>
    </location>
</feature>
<evidence type="ECO:0000313" key="11">
    <source>
        <dbReference type="EMBL" id="AEA42412.1"/>
    </source>
</evidence>
<evidence type="ECO:0000256" key="2">
    <source>
        <dbReference type="ARBA" id="ARBA00022475"/>
    </source>
</evidence>
<dbReference type="STRING" id="755732.Fluta_0404"/>
<dbReference type="AlphaFoldDB" id="F2IE94"/>
<keyword evidence="6 8" id="KW-0472">Membrane</keyword>
<proteinExistence type="predicted"/>
<dbReference type="GO" id="GO:0017004">
    <property type="term" value="P:cytochrome complex assembly"/>
    <property type="evidence" value="ECO:0007669"/>
    <property type="project" value="UniProtKB-KW"/>
</dbReference>
<dbReference type="EC" id="1.8.1.8" evidence="11"/>
<dbReference type="InterPro" id="IPR003834">
    <property type="entry name" value="Cyt_c_assmbl_TM_dom"/>
</dbReference>
<comment type="subcellular location">
    <subcellularLocation>
        <location evidence="1">Cell membrane</location>
        <topology evidence="1">Multi-pass membrane protein</topology>
    </subcellularLocation>
</comment>
<feature type="transmembrane region" description="Helical" evidence="8">
    <location>
        <begin position="264"/>
        <end position="285"/>
    </location>
</feature>
<protein>
    <submittedName>
        <fullName evidence="11">Protein-disulfide reductase</fullName>
        <ecNumber evidence="11">1.8.1.8</ecNumber>
    </submittedName>
</protein>
<feature type="transmembrane region" description="Helical" evidence="8">
    <location>
        <begin position="449"/>
        <end position="468"/>
    </location>
</feature>
<keyword evidence="9" id="KW-0732">Signal</keyword>
<dbReference type="EMBL" id="CP002542">
    <property type="protein sequence ID" value="AEA42412.1"/>
    <property type="molecule type" value="Genomic_DNA"/>
</dbReference>
<dbReference type="eggNOG" id="COG4232">
    <property type="taxonomic scope" value="Bacteria"/>
</dbReference>
<dbReference type="GO" id="GO:0045454">
    <property type="term" value="P:cell redox homeostasis"/>
    <property type="evidence" value="ECO:0007669"/>
    <property type="project" value="TreeGrafter"/>
</dbReference>
<dbReference type="SUPFAM" id="SSF52833">
    <property type="entry name" value="Thioredoxin-like"/>
    <property type="match status" value="1"/>
</dbReference>
<dbReference type="PANTHER" id="PTHR32234:SF0">
    <property type="entry name" value="THIOL:DISULFIDE INTERCHANGE PROTEIN DSBD"/>
    <property type="match status" value="1"/>
</dbReference>
<evidence type="ECO:0000256" key="7">
    <source>
        <dbReference type="SAM" id="MobiDB-lite"/>
    </source>
</evidence>
<keyword evidence="12" id="KW-1185">Reference proteome</keyword>
<feature type="transmembrane region" description="Helical" evidence="8">
    <location>
        <begin position="222"/>
        <end position="243"/>
    </location>
</feature>
<dbReference type="HOGENOM" id="CLU_015841_0_0_10"/>
<dbReference type="GO" id="GO:0005886">
    <property type="term" value="C:plasma membrane"/>
    <property type="evidence" value="ECO:0007669"/>
    <property type="project" value="UniProtKB-SubCell"/>
</dbReference>
<keyword evidence="5 8" id="KW-1133">Transmembrane helix</keyword>
<sequence length="694" mass="77134" precursor="true">MLMRITHFFTLLFLALSSFQSFSQVEFPEDKVKWKFTVEQNDKCQATIVAEVTIVPDWDINALVLPKGSFGIPTTFDVVSSKEFKLVGKQSEPKPILHHAEEADEDQAYHVGKVKFKQKIEILSNKDFKVKIKYGYQTCKIDSYCLPPFEAVATVNVKSCEDGIVEIQEVENETTQTPVQTTGNKKNKDNNNESGEKGSSKKETIKSVDNSLDLSNLSNGELFGVAFGFGLLALITPCMFPMIPMTVSFFTKRSKTRKAGIKNAMIYAFSIIAIFILLGVLVAALTKDAGTINKISSNPYLNLFFFALLIVFAISFMGAFEIRLPSKWINKVDAGADKGGVIGIFLMALVLVLVSFSCTGPFVGNILVMVIEKGGIAPIIGMLGFSSAIALPFALFALFPSWLNSLPQSGGWLNTVKVVLGLLELAFAFKFLSNADFAWQSHILEREVFVAIWIGIFAVLALYLLGFIRFPHDDKIEKVSVGRGIFGTFVIAFVFYMIPGLWGAPLKLINAFPPPQYYSESPKGLGGGGTVQSNDMVEGMELGPQGLNVFHNMDDALAYSKKVGKPLFVDFTGFTCVNCRSMEESVWGEPGIIEHLRNDVVIVSLHVDDPKELPKEEQKNVELVPGKFKKLTTYGDKWMYLEIKEFNISAQPYYVMYDSDGKPMRNVGSATYDTHKNPKDFKNWIEKGLESYKK</sequence>
<reference evidence="12" key="2">
    <citation type="submission" date="2011-02" db="EMBL/GenBank/DDBJ databases">
        <title>The complete genome of Fluviicola taffensis DSM 16823.</title>
        <authorList>
            <consortium name="US DOE Joint Genome Institute (JGI-PGF)"/>
            <person name="Lucas S."/>
            <person name="Copeland A."/>
            <person name="Lapidus A."/>
            <person name="Bruce D."/>
            <person name="Goodwin L."/>
            <person name="Pitluck S."/>
            <person name="Kyrpides N."/>
            <person name="Mavromatis K."/>
            <person name="Ivanova N."/>
            <person name="Mikhailova N."/>
            <person name="Pagani I."/>
            <person name="Chertkov O."/>
            <person name="Detter J.C."/>
            <person name="Han C."/>
            <person name="Tapia R."/>
            <person name="Land M."/>
            <person name="Hauser L."/>
            <person name="Markowitz V."/>
            <person name="Cheng J.-F."/>
            <person name="Hugenholtz P."/>
            <person name="Woyke T."/>
            <person name="Wu D."/>
            <person name="Tindall B."/>
            <person name="Pomrenke H.G."/>
            <person name="Brambilla E."/>
            <person name="Klenk H.-P."/>
            <person name="Eisen J.A."/>
        </authorList>
    </citation>
    <scope>NUCLEOTIDE SEQUENCE [LARGE SCALE GENOMIC DNA]</scope>
    <source>
        <strain evidence="12">DSM 16823 / RW262 / RW262</strain>
    </source>
</reference>
<gene>
    <name evidence="11" type="ordered locus">Fluta_0404</name>
</gene>
<dbReference type="OrthoDB" id="9811036at2"/>
<evidence type="ECO:0000256" key="5">
    <source>
        <dbReference type="ARBA" id="ARBA00022989"/>
    </source>
</evidence>
<dbReference type="PANTHER" id="PTHR32234">
    <property type="entry name" value="THIOL:DISULFIDE INTERCHANGE PROTEIN DSBD"/>
    <property type="match status" value="1"/>
</dbReference>
<reference evidence="11 12" key="1">
    <citation type="journal article" date="2011" name="Stand. Genomic Sci.">
        <title>Complete genome sequence of the gliding freshwater bacterium Fluviicola taffensis type strain (RW262).</title>
        <authorList>
            <person name="Woyke T."/>
            <person name="Chertkov O."/>
            <person name="Lapidus A."/>
            <person name="Nolan M."/>
            <person name="Lucas S."/>
            <person name="Del Rio T.G."/>
            <person name="Tice H."/>
            <person name="Cheng J.F."/>
            <person name="Tapia R."/>
            <person name="Han C."/>
            <person name="Goodwin L."/>
            <person name="Pitluck S."/>
            <person name="Liolios K."/>
            <person name="Pagani I."/>
            <person name="Ivanova N."/>
            <person name="Huntemann M."/>
            <person name="Mavromatis K."/>
            <person name="Mikhailova N."/>
            <person name="Pati A."/>
            <person name="Chen A."/>
            <person name="Palaniappan K."/>
            <person name="Land M."/>
            <person name="Hauser L."/>
            <person name="Brambilla E.M."/>
            <person name="Rohde M."/>
            <person name="Mwirichia R."/>
            <person name="Sikorski J."/>
            <person name="Tindall B.J."/>
            <person name="Goker M."/>
            <person name="Bristow J."/>
            <person name="Eisen J.A."/>
            <person name="Markowitz V."/>
            <person name="Hugenholtz P."/>
            <person name="Klenk H.P."/>
            <person name="Kyrpides N.C."/>
        </authorList>
    </citation>
    <scope>NUCLEOTIDE SEQUENCE [LARGE SCALE GENOMIC DNA]</scope>
    <source>
        <strain evidence="12">DSM 16823 / RW262 / RW262</strain>
    </source>
</reference>
<keyword evidence="11" id="KW-0560">Oxidoreductase</keyword>
<dbReference type="KEGG" id="fte:Fluta_0404"/>
<feature type="transmembrane region" description="Helical" evidence="8">
    <location>
        <begin position="375"/>
        <end position="399"/>
    </location>
</feature>
<dbReference type="Gene3D" id="3.40.30.10">
    <property type="entry name" value="Glutaredoxin"/>
    <property type="match status" value="1"/>
</dbReference>
<evidence type="ECO:0000259" key="10">
    <source>
        <dbReference type="PROSITE" id="PS51352"/>
    </source>
</evidence>
<keyword evidence="3 8" id="KW-0812">Transmembrane</keyword>
<feature type="region of interest" description="Disordered" evidence="7">
    <location>
        <begin position="171"/>
        <end position="204"/>
    </location>
</feature>
<evidence type="ECO:0000256" key="9">
    <source>
        <dbReference type="SAM" id="SignalP"/>
    </source>
</evidence>
<evidence type="ECO:0000256" key="8">
    <source>
        <dbReference type="SAM" id="Phobius"/>
    </source>
</evidence>
<dbReference type="Pfam" id="PF13899">
    <property type="entry name" value="Thioredoxin_7"/>
    <property type="match status" value="1"/>
</dbReference>
<feature type="transmembrane region" description="Helical" evidence="8">
    <location>
        <begin position="341"/>
        <end position="363"/>
    </location>
</feature>
<name>F2IE94_FLUTR</name>
<accession>F2IE94</accession>
<feature type="signal peptide" evidence="9">
    <location>
        <begin position="1"/>
        <end position="23"/>
    </location>
</feature>
<dbReference type="GO" id="GO:0047134">
    <property type="term" value="F:protein-disulfide reductase [NAD(P)H] activity"/>
    <property type="evidence" value="ECO:0007669"/>
    <property type="project" value="UniProtKB-EC"/>
</dbReference>
<feature type="domain" description="Thioredoxin" evidence="10">
    <location>
        <begin position="531"/>
        <end position="690"/>
    </location>
</feature>
<feature type="compositionally biased region" description="Polar residues" evidence="7">
    <location>
        <begin position="173"/>
        <end position="183"/>
    </location>
</feature>
<evidence type="ECO:0000256" key="4">
    <source>
        <dbReference type="ARBA" id="ARBA00022748"/>
    </source>
</evidence>
<feature type="chain" id="PRO_5003278346" evidence="9">
    <location>
        <begin position="24"/>
        <end position="694"/>
    </location>
</feature>
<dbReference type="Proteomes" id="UP000007463">
    <property type="component" value="Chromosome"/>
</dbReference>
<evidence type="ECO:0000313" key="12">
    <source>
        <dbReference type="Proteomes" id="UP000007463"/>
    </source>
</evidence>
<dbReference type="InterPro" id="IPR036249">
    <property type="entry name" value="Thioredoxin-like_sf"/>
</dbReference>
<feature type="transmembrane region" description="Helical" evidence="8">
    <location>
        <begin position="300"/>
        <end position="320"/>
    </location>
</feature>
<keyword evidence="2" id="KW-1003">Cell membrane</keyword>
<dbReference type="InterPro" id="IPR013766">
    <property type="entry name" value="Thioredoxin_domain"/>
</dbReference>
<dbReference type="Pfam" id="PF02683">
    <property type="entry name" value="DsbD_TM"/>
    <property type="match status" value="1"/>
</dbReference>